<feature type="signal peptide" evidence="1">
    <location>
        <begin position="1"/>
        <end position="25"/>
    </location>
</feature>
<dbReference type="AlphaFoldDB" id="A0AAV0ARJ5"/>
<organism evidence="2 3">
    <name type="scientific">Phakopsora pachyrhizi</name>
    <name type="common">Asian soybean rust disease fungus</name>
    <dbReference type="NCBI Taxonomy" id="170000"/>
    <lineage>
        <taxon>Eukaryota</taxon>
        <taxon>Fungi</taxon>
        <taxon>Dikarya</taxon>
        <taxon>Basidiomycota</taxon>
        <taxon>Pucciniomycotina</taxon>
        <taxon>Pucciniomycetes</taxon>
        <taxon>Pucciniales</taxon>
        <taxon>Phakopsoraceae</taxon>
        <taxon>Phakopsora</taxon>
    </lineage>
</organism>
<dbReference type="EMBL" id="CALTRL010001269">
    <property type="protein sequence ID" value="CAH7671839.1"/>
    <property type="molecule type" value="Genomic_DNA"/>
</dbReference>
<evidence type="ECO:0000313" key="3">
    <source>
        <dbReference type="Proteomes" id="UP001153365"/>
    </source>
</evidence>
<gene>
    <name evidence="2" type="ORF">PPACK8108_LOCUS6670</name>
</gene>
<accession>A0AAV0ARJ5</accession>
<evidence type="ECO:0000313" key="2">
    <source>
        <dbReference type="EMBL" id="CAH7671839.1"/>
    </source>
</evidence>
<keyword evidence="3" id="KW-1185">Reference proteome</keyword>
<protein>
    <submittedName>
        <fullName evidence="2">Expressed protein</fullName>
    </submittedName>
</protein>
<proteinExistence type="predicted"/>
<sequence>MFHRATVFITLFSALSILNDNRVSALMASLATNNQTWSALRDATVPMLWLLAVSWRTTQGLELQALLKCALWALDATRQLQRLVLTNWEPSAALAKLVAQLPATAVAIQLKTLSSGLKLQ</sequence>
<dbReference type="Proteomes" id="UP001153365">
    <property type="component" value="Unassembled WGS sequence"/>
</dbReference>
<comment type="caution">
    <text evidence="2">The sequence shown here is derived from an EMBL/GenBank/DDBJ whole genome shotgun (WGS) entry which is preliminary data.</text>
</comment>
<evidence type="ECO:0000256" key="1">
    <source>
        <dbReference type="SAM" id="SignalP"/>
    </source>
</evidence>
<feature type="chain" id="PRO_5043796223" evidence="1">
    <location>
        <begin position="26"/>
        <end position="120"/>
    </location>
</feature>
<name>A0AAV0ARJ5_PHAPC</name>
<reference evidence="2" key="1">
    <citation type="submission" date="2022-06" db="EMBL/GenBank/DDBJ databases">
        <authorList>
            <consortium name="SYNGENTA / RWTH Aachen University"/>
        </authorList>
    </citation>
    <scope>NUCLEOTIDE SEQUENCE</scope>
</reference>
<keyword evidence="1" id="KW-0732">Signal</keyword>